<evidence type="ECO:0000259" key="12">
    <source>
        <dbReference type="Pfam" id="PF07992"/>
    </source>
</evidence>
<proteinExistence type="inferred from homology"/>
<evidence type="ECO:0000256" key="10">
    <source>
        <dbReference type="ARBA" id="ARBA00038920"/>
    </source>
</evidence>
<evidence type="ECO:0000256" key="8">
    <source>
        <dbReference type="ARBA" id="ARBA00023284"/>
    </source>
</evidence>
<dbReference type="PANTHER" id="PTHR43557">
    <property type="entry name" value="APOPTOSIS-INDUCING FACTOR 1"/>
    <property type="match status" value="1"/>
</dbReference>
<reference evidence="14" key="1">
    <citation type="submission" date="2019-07" db="EMBL/GenBank/DDBJ databases">
        <authorList>
            <person name="Dittberner H."/>
        </authorList>
    </citation>
    <scope>NUCLEOTIDE SEQUENCE [LARGE SCALE GENOMIC DNA]</scope>
</reference>
<accession>A0A565CHQ6</accession>
<keyword evidence="8" id="KW-0676">Redox-active center</keyword>
<dbReference type="InterPro" id="IPR050446">
    <property type="entry name" value="FAD-oxidoreductase/Apoptosis"/>
</dbReference>
<feature type="domain" description="Monodehydroascorbate reductase 3-like C-terminal" evidence="13">
    <location>
        <begin position="345"/>
        <end position="432"/>
    </location>
</feature>
<evidence type="ECO:0000256" key="4">
    <source>
        <dbReference type="ARBA" id="ARBA00022827"/>
    </source>
</evidence>
<dbReference type="GO" id="GO:0005737">
    <property type="term" value="C:cytoplasm"/>
    <property type="evidence" value="ECO:0007669"/>
    <property type="project" value="TreeGrafter"/>
</dbReference>
<comment type="function">
    <text evidence="9">Catalyzes the conversion of monodehydroascorbate to ascorbate, oxidizing NADH in the process.</text>
</comment>
<organism evidence="14 15">
    <name type="scientific">Arabis nemorensis</name>
    <dbReference type="NCBI Taxonomy" id="586526"/>
    <lineage>
        <taxon>Eukaryota</taxon>
        <taxon>Viridiplantae</taxon>
        <taxon>Streptophyta</taxon>
        <taxon>Embryophyta</taxon>
        <taxon>Tracheophyta</taxon>
        <taxon>Spermatophyta</taxon>
        <taxon>Magnoliopsida</taxon>
        <taxon>eudicotyledons</taxon>
        <taxon>Gunneridae</taxon>
        <taxon>Pentapetalae</taxon>
        <taxon>rosids</taxon>
        <taxon>malvids</taxon>
        <taxon>Brassicales</taxon>
        <taxon>Brassicaceae</taxon>
        <taxon>Arabideae</taxon>
        <taxon>Arabis</taxon>
    </lineage>
</organism>
<dbReference type="FunFam" id="3.30.390.30:FF:000013">
    <property type="entry name" value="Monodehydroascorbate reductase 3"/>
    <property type="match status" value="1"/>
</dbReference>
<evidence type="ECO:0000256" key="3">
    <source>
        <dbReference type="ARBA" id="ARBA00022630"/>
    </source>
</evidence>
<protein>
    <recommendedName>
        <fullName evidence="10">monodehydroascorbate reductase (NADH)</fullName>
        <ecNumber evidence="10">1.6.5.4</ecNumber>
    </recommendedName>
</protein>
<dbReference type="SUPFAM" id="SSF51905">
    <property type="entry name" value="FAD/NAD(P)-binding domain"/>
    <property type="match status" value="1"/>
</dbReference>
<evidence type="ECO:0000256" key="9">
    <source>
        <dbReference type="ARBA" id="ARBA00037189"/>
    </source>
</evidence>
<dbReference type="FunFam" id="3.50.50.60:FF:000155">
    <property type="entry name" value="Monodehydroascorbate reductase 3"/>
    <property type="match status" value="1"/>
</dbReference>
<evidence type="ECO:0000256" key="6">
    <source>
        <dbReference type="ARBA" id="ARBA00023002"/>
    </source>
</evidence>
<dbReference type="PRINTS" id="PR00411">
    <property type="entry name" value="PNDRDTASEI"/>
</dbReference>
<dbReference type="Pfam" id="PF21791">
    <property type="entry name" value="MDHAR3-like_C"/>
    <property type="match status" value="1"/>
</dbReference>
<keyword evidence="3" id="KW-0285">Flavoprotein</keyword>
<evidence type="ECO:0000259" key="13">
    <source>
        <dbReference type="Pfam" id="PF21791"/>
    </source>
</evidence>
<dbReference type="Gene3D" id="3.50.50.60">
    <property type="entry name" value="FAD/NAD(P)-binding domain"/>
    <property type="match status" value="2"/>
</dbReference>
<dbReference type="EMBL" id="CABITT030000008">
    <property type="protein sequence ID" value="VVB13086.1"/>
    <property type="molecule type" value="Genomic_DNA"/>
</dbReference>
<comment type="catalytic activity">
    <reaction evidence="11">
        <text>2 monodehydro-L-ascorbate radical + NADH + H(+) = 2 L-ascorbate + NAD(+)</text>
        <dbReference type="Rhea" id="RHEA:14581"/>
        <dbReference type="ChEBI" id="CHEBI:15378"/>
        <dbReference type="ChEBI" id="CHEBI:38290"/>
        <dbReference type="ChEBI" id="CHEBI:57540"/>
        <dbReference type="ChEBI" id="CHEBI:57945"/>
        <dbReference type="ChEBI" id="CHEBI:59513"/>
        <dbReference type="EC" id="1.6.5.4"/>
    </reaction>
</comment>
<evidence type="ECO:0000256" key="1">
    <source>
        <dbReference type="ARBA" id="ARBA00001974"/>
    </source>
</evidence>
<comment type="cofactor">
    <cofactor evidence="1">
        <name>FAD</name>
        <dbReference type="ChEBI" id="CHEBI:57692"/>
    </cofactor>
</comment>
<dbReference type="EC" id="1.6.5.4" evidence="10"/>
<evidence type="ECO:0000256" key="5">
    <source>
        <dbReference type="ARBA" id="ARBA00022857"/>
    </source>
</evidence>
<keyword evidence="6" id="KW-0560">Oxidoreductase</keyword>
<dbReference type="Proteomes" id="UP000489600">
    <property type="component" value="Unassembled WGS sequence"/>
</dbReference>
<dbReference type="PRINTS" id="PR00368">
    <property type="entry name" value="FADPNR"/>
</dbReference>
<dbReference type="Pfam" id="PF07992">
    <property type="entry name" value="Pyr_redox_2"/>
    <property type="match status" value="1"/>
</dbReference>
<sequence length="435" mass="47208">MAEEKSFKYVIIGGGVSAGYAAREFANQGVKPGELAIISREVVPPYERPALSKGYINLANKATLPGFYVCAGSGGERQFPQWYKDKGIELILDTEIVKADLAAKTLVSGTGQVFKYQTLIAATGSSVIRLSDFGVQGADAKNIFYLRELGDADHLAYAMEVKEKGKAVVVGGGYIGLELSAALKNNNLEVTMVYPEPWCMPRLFTAGIASFYEGYYANKGINIVKGTVAAGFSTNSAGEVTEVKLKDGRTLEADIVIVGVGARPIISLFKGQVEEEKGGLKTDAFFKTSVPNVYAIGDVATFPMKLYNEMRRVEHVDHARKSAEQAVKAIMAAEEGKSVPEYDYLPYFYSRAFDLSWQFYGDNVGETVLFGDNDPKSEKPKFGSYWIKEGKLIGAFLEGGTPEENTAIAKVARAQPSVESLDVLTKEGLSFANKI</sequence>
<dbReference type="Gene3D" id="3.30.390.30">
    <property type="match status" value="1"/>
</dbReference>
<evidence type="ECO:0000313" key="14">
    <source>
        <dbReference type="EMBL" id="VVB13086.1"/>
    </source>
</evidence>
<dbReference type="InterPro" id="IPR048618">
    <property type="entry name" value="MDHAR3-like_C"/>
</dbReference>
<comment type="caution">
    <text evidence="14">The sequence shown here is derived from an EMBL/GenBank/DDBJ whole genome shotgun (WGS) entry which is preliminary data.</text>
</comment>
<evidence type="ECO:0000313" key="15">
    <source>
        <dbReference type="Proteomes" id="UP000489600"/>
    </source>
</evidence>
<name>A0A565CHQ6_9BRAS</name>
<comment type="similarity">
    <text evidence="2">Belongs to the FAD-dependent oxidoreductase family.</text>
</comment>
<evidence type="ECO:0000256" key="11">
    <source>
        <dbReference type="ARBA" id="ARBA00048948"/>
    </source>
</evidence>
<dbReference type="PANTHER" id="PTHR43557:SF13">
    <property type="entry name" value="MONODEHYDROASCORBATE REDUCTASE 2-RELATED"/>
    <property type="match status" value="1"/>
</dbReference>
<dbReference type="InterPro" id="IPR023753">
    <property type="entry name" value="FAD/NAD-binding_dom"/>
</dbReference>
<dbReference type="OrthoDB" id="432169at2759"/>
<keyword evidence="5" id="KW-0521">NADP</keyword>
<dbReference type="SUPFAM" id="SSF55424">
    <property type="entry name" value="FAD/NAD-linked reductases, dimerisation (C-terminal) domain"/>
    <property type="match status" value="1"/>
</dbReference>
<dbReference type="InterPro" id="IPR016156">
    <property type="entry name" value="FAD/NAD-linked_Rdtase_dimer_sf"/>
</dbReference>
<keyword evidence="15" id="KW-1185">Reference proteome</keyword>
<feature type="domain" description="FAD/NAD(P)-binding" evidence="12">
    <location>
        <begin position="7"/>
        <end position="323"/>
    </location>
</feature>
<gene>
    <name evidence="14" type="ORF">ANE_LOCUS23530</name>
</gene>
<dbReference type="InterPro" id="IPR036188">
    <property type="entry name" value="FAD/NAD-bd_sf"/>
</dbReference>
<dbReference type="GO" id="GO:0016656">
    <property type="term" value="F:monodehydroascorbate reductase (NADH) activity"/>
    <property type="evidence" value="ECO:0007669"/>
    <property type="project" value="UniProtKB-EC"/>
</dbReference>
<dbReference type="AlphaFoldDB" id="A0A565CHQ6"/>
<keyword evidence="4" id="KW-0274">FAD</keyword>
<evidence type="ECO:0000256" key="2">
    <source>
        <dbReference type="ARBA" id="ARBA00006442"/>
    </source>
</evidence>
<evidence type="ECO:0000256" key="7">
    <source>
        <dbReference type="ARBA" id="ARBA00023027"/>
    </source>
</evidence>
<keyword evidence="7" id="KW-0520">NAD</keyword>